<dbReference type="EMBL" id="CM017323">
    <property type="protein sequence ID" value="KAE8022228.1"/>
    <property type="molecule type" value="Genomic_DNA"/>
</dbReference>
<keyword evidence="3" id="KW-1185">Reference proteome</keyword>
<feature type="compositionally biased region" description="Low complexity" evidence="1">
    <location>
        <begin position="53"/>
        <end position="72"/>
    </location>
</feature>
<dbReference type="Proteomes" id="UP000327013">
    <property type="component" value="Chromosome 3"/>
</dbReference>
<feature type="region of interest" description="Disordered" evidence="1">
    <location>
        <begin position="1"/>
        <end position="89"/>
    </location>
</feature>
<name>A0A5N6QYA4_9ROSI</name>
<dbReference type="AlphaFoldDB" id="A0A5N6QYA4"/>
<evidence type="ECO:0000313" key="2">
    <source>
        <dbReference type="EMBL" id="KAE8022228.1"/>
    </source>
</evidence>
<reference evidence="2 3" key="1">
    <citation type="submission" date="2019-06" db="EMBL/GenBank/DDBJ databases">
        <title>A chromosomal-level reference genome of Carpinus fangiana (Coryloideae, Betulaceae).</title>
        <authorList>
            <person name="Yang X."/>
            <person name="Wang Z."/>
            <person name="Zhang L."/>
            <person name="Hao G."/>
            <person name="Liu J."/>
            <person name="Yang Y."/>
        </authorList>
    </citation>
    <scope>NUCLEOTIDE SEQUENCE [LARGE SCALE GENOMIC DNA]</scope>
    <source>
        <strain evidence="2">Cfa_2016G</strain>
        <tissue evidence="2">Leaf</tissue>
    </source>
</reference>
<organism evidence="2 3">
    <name type="scientific">Carpinus fangiana</name>
    <dbReference type="NCBI Taxonomy" id="176857"/>
    <lineage>
        <taxon>Eukaryota</taxon>
        <taxon>Viridiplantae</taxon>
        <taxon>Streptophyta</taxon>
        <taxon>Embryophyta</taxon>
        <taxon>Tracheophyta</taxon>
        <taxon>Spermatophyta</taxon>
        <taxon>Magnoliopsida</taxon>
        <taxon>eudicotyledons</taxon>
        <taxon>Gunneridae</taxon>
        <taxon>Pentapetalae</taxon>
        <taxon>rosids</taxon>
        <taxon>fabids</taxon>
        <taxon>Fagales</taxon>
        <taxon>Betulaceae</taxon>
        <taxon>Carpinus</taxon>
    </lineage>
</organism>
<protein>
    <submittedName>
        <fullName evidence="2">Uncharacterized protein</fullName>
    </submittedName>
</protein>
<gene>
    <name evidence="2" type="ORF">FH972_008045</name>
</gene>
<evidence type="ECO:0000256" key="1">
    <source>
        <dbReference type="SAM" id="MobiDB-lite"/>
    </source>
</evidence>
<accession>A0A5N6QYA4</accession>
<feature type="compositionally biased region" description="Polar residues" evidence="1">
    <location>
        <begin position="17"/>
        <end position="40"/>
    </location>
</feature>
<proteinExistence type="predicted"/>
<evidence type="ECO:0000313" key="3">
    <source>
        <dbReference type="Proteomes" id="UP000327013"/>
    </source>
</evidence>
<sequence length="178" mass="18138">MKGPLFHESAKGDGDNVFTSSSEGVSSAKSISLSMTSSGAEFSETPPPPSKLTPPSFAPTSCPAPPTSSSAKPTPPGYSDGSPPLLRPRELEKKIIPPPVGGGQLDRRGSVGTWIAMDFRSRFLQAISSGDGLRGRLDVGGIGLGVGAGLIRPAGRGQWEQPAGRMLGAGQPVGGGFL</sequence>